<protein>
    <submittedName>
        <fullName evidence="6">Carbohydrate ABC transporter substrate-binding protein (CUT1 family)</fullName>
    </submittedName>
</protein>
<keyword evidence="2" id="KW-0813">Transport</keyword>
<dbReference type="AlphaFoldDB" id="A0A2V2Z2W8"/>
<reference evidence="6 7" key="1">
    <citation type="submission" date="2018-05" db="EMBL/GenBank/DDBJ databases">
        <title>Genomic Encyclopedia of Type Strains, Phase III (KMG-III): the genomes of soil and plant-associated and newly described type strains.</title>
        <authorList>
            <person name="Whitman W."/>
        </authorList>
    </citation>
    <scope>NUCLEOTIDE SEQUENCE [LARGE SCALE GENOMIC DNA]</scope>
    <source>
        <strain evidence="6 7">CECT 5696</strain>
    </source>
</reference>
<evidence type="ECO:0000256" key="2">
    <source>
        <dbReference type="ARBA" id="ARBA00022448"/>
    </source>
</evidence>
<name>A0A2V2Z2W8_9BACL</name>
<comment type="similarity">
    <text evidence="1">Belongs to the bacterial solute-binding protein 1 family.</text>
</comment>
<evidence type="ECO:0000256" key="1">
    <source>
        <dbReference type="ARBA" id="ARBA00008520"/>
    </source>
</evidence>
<feature type="signal peptide" evidence="5">
    <location>
        <begin position="1"/>
        <end position="19"/>
    </location>
</feature>
<accession>A0A2V2Z2W8</accession>
<dbReference type="PANTHER" id="PTHR30061:SF50">
    <property type="entry name" value="MALTOSE_MALTODEXTRIN-BINDING PERIPLASMIC PROTEIN"/>
    <property type="match status" value="1"/>
</dbReference>
<dbReference type="Proteomes" id="UP000246635">
    <property type="component" value="Unassembled WGS sequence"/>
</dbReference>
<dbReference type="EMBL" id="QGTQ01000007">
    <property type="protein sequence ID" value="PWW03174.1"/>
    <property type="molecule type" value="Genomic_DNA"/>
</dbReference>
<dbReference type="InterPro" id="IPR006059">
    <property type="entry name" value="SBP"/>
</dbReference>
<evidence type="ECO:0000313" key="7">
    <source>
        <dbReference type="Proteomes" id="UP000246635"/>
    </source>
</evidence>
<feature type="compositionally biased region" description="Polar residues" evidence="4">
    <location>
        <begin position="35"/>
        <end position="44"/>
    </location>
</feature>
<organism evidence="6 7">
    <name type="scientific">Paenibacillus cellulosilyticus</name>
    <dbReference type="NCBI Taxonomy" id="375489"/>
    <lineage>
        <taxon>Bacteria</taxon>
        <taxon>Bacillati</taxon>
        <taxon>Bacillota</taxon>
        <taxon>Bacilli</taxon>
        <taxon>Bacillales</taxon>
        <taxon>Paenibacillaceae</taxon>
        <taxon>Paenibacillus</taxon>
    </lineage>
</organism>
<keyword evidence="7" id="KW-1185">Reference proteome</keyword>
<evidence type="ECO:0000256" key="3">
    <source>
        <dbReference type="ARBA" id="ARBA00022729"/>
    </source>
</evidence>
<gene>
    <name evidence="6" type="ORF">DFQ01_10770</name>
</gene>
<proteinExistence type="inferred from homology"/>
<dbReference type="GO" id="GO:1901982">
    <property type="term" value="F:maltose binding"/>
    <property type="evidence" value="ECO:0007669"/>
    <property type="project" value="TreeGrafter"/>
</dbReference>
<dbReference type="Gene3D" id="3.40.190.10">
    <property type="entry name" value="Periplasmic binding protein-like II"/>
    <property type="match status" value="1"/>
</dbReference>
<sequence length="438" mass="47802">MKKTLAIVFLVSMLSVILAGCGGTGSSNDEEQKNQSESASTQAIQENTGSKEKFVLNLAIWDEKLKDTVNQVIEIYKQDHPEADVQVTVTPVKDYWTKTQASLVGGKGPDLFMMNGPNFNKFASLGLLSDLQPLIEKDGVDTSVYPQGINELYKLDGHAYGIPFYLGSLGLYYNKELFDKAGVPYPDESWTWETLKEKAALLTNKEAKQYGYIAVNADQVGYYPLIHQAGGSVISADKKTSGLDSEGTINAIQFMKDLMDQGISPSAQQQLETEALQIFGSGNAAMYPGGSFDAFNLQKLLGDKLGVTVLPKGEQSGFYVHGSSWVINKQSKHQQEAWELLNLLTGKAGQELLAKNAINFPAYTDYVDLWAQSIPSLDMKAFVVSLPDAVAYPVSQNTSEWQKVMAASITEALTGAVPVKEAMTTAAQQMNEILSKDK</sequence>
<dbReference type="GO" id="GO:0055052">
    <property type="term" value="C:ATP-binding cassette (ABC) transporter complex, substrate-binding subunit-containing"/>
    <property type="evidence" value="ECO:0007669"/>
    <property type="project" value="TreeGrafter"/>
</dbReference>
<dbReference type="Pfam" id="PF01547">
    <property type="entry name" value="SBP_bac_1"/>
    <property type="match status" value="1"/>
</dbReference>
<dbReference type="PROSITE" id="PS51257">
    <property type="entry name" value="PROKAR_LIPOPROTEIN"/>
    <property type="match status" value="1"/>
</dbReference>
<comment type="caution">
    <text evidence="6">The sequence shown here is derived from an EMBL/GenBank/DDBJ whole genome shotgun (WGS) entry which is preliminary data.</text>
</comment>
<keyword evidence="3 5" id="KW-0732">Signal</keyword>
<dbReference type="SUPFAM" id="SSF53850">
    <property type="entry name" value="Periplasmic binding protein-like II"/>
    <property type="match status" value="1"/>
</dbReference>
<dbReference type="CDD" id="cd13585">
    <property type="entry name" value="PBP2_TMBP_like"/>
    <property type="match status" value="1"/>
</dbReference>
<feature type="region of interest" description="Disordered" evidence="4">
    <location>
        <begin position="25"/>
        <end position="44"/>
    </location>
</feature>
<evidence type="ECO:0000256" key="5">
    <source>
        <dbReference type="SAM" id="SignalP"/>
    </source>
</evidence>
<dbReference type="GO" id="GO:0015768">
    <property type="term" value="P:maltose transport"/>
    <property type="evidence" value="ECO:0007669"/>
    <property type="project" value="TreeGrafter"/>
</dbReference>
<feature type="chain" id="PRO_5038720225" evidence="5">
    <location>
        <begin position="20"/>
        <end position="438"/>
    </location>
</feature>
<evidence type="ECO:0000313" key="6">
    <source>
        <dbReference type="EMBL" id="PWW03174.1"/>
    </source>
</evidence>
<evidence type="ECO:0000256" key="4">
    <source>
        <dbReference type="SAM" id="MobiDB-lite"/>
    </source>
</evidence>
<dbReference type="RefSeq" id="WP_245946635.1">
    <property type="nucleotide sequence ID" value="NZ_CP054612.1"/>
</dbReference>
<dbReference type="GO" id="GO:0042956">
    <property type="term" value="P:maltodextrin transmembrane transport"/>
    <property type="evidence" value="ECO:0007669"/>
    <property type="project" value="TreeGrafter"/>
</dbReference>
<dbReference type="PANTHER" id="PTHR30061">
    <property type="entry name" value="MALTOSE-BINDING PERIPLASMIC PROTEIN"/>
    <property type="match status" value="1"/>
</dbReference>